<feature type="region of interest" description="Disordered" evidence="1">
    <location>
        <begin position="143"/>
        <end position="164"/>
    </location>
</feature>
<gene>
    <name evidence="2" type="ORF">MRATA1EN1_LOCUS6666</name>
</gene>
<dbReference type="Proteomes" id="UP001176941">
    <property type="component" value="Chromosome 16"/>
</dbReference>
<evidence type="ECO:0000256" key="1">
    <source>
        <dbReference type="SAM" id="MobiDB-lite"/>
    </source>
</evidence>
<feature type="non-terminal residue" evidence="2">
    <location>
        <position position="218"/>
    </location>
</feature>
<name>A0ABN8Y8K9_RANTA</name>
<feature type="non-terminal residue" evidence="2">
    <location>
        <position position="1"/>
    </location>
</feature>
<keyword evidence="3" id="KW-1185">Reference proteome</keyword>
<proteinExistence type="predicted"/>
<feature type="compositionally biased region" description="Polar residues" evidence="1">
    <location>
        <begin position="143"/>
        <end position="156"/>
    </location>
</feature>
<sequence>MDECQEAVEEWMEPGPGNSPKACPPAQAGHGPSRREGRPKHEGRSKSLNPRDQAPCRHPEELQDQDQDLGGKAQLAPRGGKILAGPGEESEGLRAKASVQPPSQNVSQFPMRSIMHEVPATPVHPSDAVVNAEEILLRLIGSQGSQQTRSPQQSLGPSPACSGSAPVGVVPETVAPPQVVSVSHRALVYAGKCRQLQPVVGTAQRRGSVTQVHFTGAV</sequence>
<dbReference type="EMBL" id="OX459952">
    <property type="protein sequence ID" value="CAI9157704.1"/>
    <property type="molecule type" value="Genomic_DNA"/>
</dbReference>
<feature type="compositionally biased region" description="Acidic residues" evidence="1">
    <location>
        <begin position="1"/>
        <end position="12"/>
    </location>
</feature>
<evidence type="ECO:0000313" key="2">
    <source>
        <dbReference type="EMBL" id="CAI9157704.1"/>
    </source>
</evidence>
<protein>
    <submittedName>
        <fullName evidence="2">Uncharacterized protein</fullName>
    </submittedName>
</protein>
<feature type="compositionally biased region" description="Basic and acidic residues" evidence="1">
    <location>
        <begin position="33"/>
        <end position="45"/>
    </location>
</feature>
<feature type="region of interest" description="Disordered" evidence="1">
    <location>
        <begin position="1"/>
        <end position="106"/>
    </location>
</feature>
<accession>A0ABN8Y8K9</accession>
<evidence type="ECO:0000313" key="3">
    <source>
        <dbReference type="Proteomes" id="UP001176941"/>
    </source>
</evidence>
<organism evidence="2 3">
    <name type="scientific">Rangifer tarandus platyrhynchus</name>
    <name type="common">Svalbard reindeer</name>
    <dbReference type="NCBI Taxonomy" id="3082113"/>
    <lineage>
        <taxon>Eukaryota</taxon>
        <taxon>Metazoa</taxon>
        <taxon>Chordata</taxon>
        <taxon>Craniata</taxon>
        <taxon>Vertebrata</taxon>
        <taxon>Euteleostomi</taxon>
        <taxon>Mammalia</taxon>
        <taxon>Eutheria</taxon>
        <taxon>Laurasiatheria</taxon>
        <taxon>Artiodactyla</taxon>
        <taxon>Ruminantia</taxon>
        <taxon>Pecora</taxon>
        <taxon>Cervidae</taxon>
        <taxon>Odocoileinae</taxon>
        <taxon>Rangifer</taxon>
    </lineage>
</organism>
<reference evidence="2" key="1">
    <citation type="submission" date="2023-04" db="EMBL/GenBank/DDBJ databases">
        <authorList>
            <consortium name="ELIXIR-Norway"/>
        </authorList>
    </citation>
    <scope>NUCLEOTIDE SEQUENCE [LARGE SCALE GENOMIC DNA]</scope>
</reference>